<dbReference type="SMART" id="SM00862">
    <property type="entry name" value="Trans_reg_C"/>
    <property type="match status" value="1"/>
</dbReference>
<keyword evidence="11" id="KW-1185">Reference proteome</keyword>
<dbReference type="GO" id="GO:0000976">
    <property type="term" value="F:transcription cis-regulatory region binding"/>
    <property type="evidence" value="ECO:0007669"/>
    <property type="project" value="TreeGrafter"/>
</dbReference>
<dbReference type="GO" id="GO:0005829">
    <property type="term" value="C:cytosol"/>
    <property type="evidence" value="ECO:0007669"/>
    <property type="project" value="TreeGrafter"/>
</dbReference>
<evidence type="ECO:0000259" key="8">
    <source>
        <dbReference type="PROSITE" id="PS50110"/>
    </source>
</evidence>
<dbReference type="Pfam" id="PF00072">
    <property type="entry name" value="Response_reg"/>
    <property type="match status" value="1"/>
</dbReference>
<dbReference type="GO" id="GO:0006355">
    <property type="term" value="P:regulation of DNA-templated transcription"/>
    <property type="evidence" value="ECO:0007669"/>
    <property type="project" value="InterPro"/>
</dbReference>
<feature type="domain" description="Response regulatory" evidence="8">
    <location>
        <begin position="3"/>
        <end position="116"/>
    </location>
</feature>
<evidence type="ECO:0000256" key="4">
    <source>
        <dbReference type="ARBA" id="ARBA00023125"/>
    </source>
</evidence>
<dbReference type="Gene3D" id="6.10.250.690">
    <property type="match status" value="1"/>
</dbReference>
<evidence type="ECO:0000259" key="9">
    <source>
        <dbReference type="PROSITE" id="PS51755"/>
    </source>
</evidence>
<evidence type="ECO:0000256" key="3">
    <source>
        <dbReference type="ARBA" id="ARBA00023015"/>
    </source>
</evidence>
<keyword evidence="1 6" id="KW-0597">Phosphoprotein</keyword>
<organism evidence="10 11">
    <name type="scientific">Actinophytocola oryzae</name>
    <dbReference type="NCBI Taxonomy" id="502181"/>
    <lineage>
        <taxon>Bacteria</taxon>
        <taxon>Bacillati</taxon>
        <taxon>Actinomycetota</taxon>
        <taxon>Actinomycetes</taxon>
        <taxon>Pseudonocardiales</taxon>
        <taxon>Pseudonocardiaceae</taxon>
    </lineage>
</organism>
<dbReference type="InterPro" id="IPR001867">
    <property type="entry name" value="OmpR/PhoB-type_DNA-bd"/>
</dbReference>
<dbReference type="InterPro" id="IPR039420">
    <property type="entry name" value="WalR-like"/>
</dbReference>
<gene>
    <name evidence="10" type="ORF">CLV71_103479</name>
</gene>
<dbReference type="InterPro" id="IPR001789">
    <property type="entry name" value="Sig_transdc_resp-reg_receiver"/>
</dbReference>
<dbReference type="InterPro" id="IPR036388">
    <property type="entry name" value="WH-like_DNA-bd_sf"/>
</dbReference>
<dbReference type="PANTHER" id="PTHR48111">
    <property type="entry name" value="REGULATOR OF RPOS"/>
    <property type="match status" value="1"/>
</dbReference>
<protein>
    <submittedName>
        <fullName evidence="10">DNA-binding response OmpR family regulator</fullName>
    </submittedName>
</protein>
<dbReference type="PROSITE" id="PS51755">
    <property type="entry name" value="OMPR_PHOB"/>
    <property type="match status" value="1"/>
</dbReference>
<dbReference type="InterPro" id="IPR011006">
    <property type="entry name" value="CheY-like_superfamily"/>
</dbReference>
<dbReference type="GO" id="GO:0000156">
    <property type="term" value="F:phosphorelay response regulator activity"/>
    <property type="evidence" value="ECO:0007669"/>
    <property type="project" value="TreeGrafter"/>
</dbReference>
<dbReference type="SUPFAM" id="SSF52172">
    <property type="entry name" value="CheY-like"/>
    <property type="match status" value="1"/>
</dbReference>
<keyword evidence="2" id="KW-0902">Two-component regulatory system</keyword>
<dbReference type="FunFam" id="1.10.10.10:FF:000018">
    <property type="entry name" value="DNA-binding response regulator ResD"/>
    <property type="match status" value="1"/>
</dbReference>
<evidence type="ECO:0000313" key="10">
    <source>
        <dbReference type="EMBL" id="TDV55238.1"/>
    </source>
</evidence>
<dbReference type="CDD" id="cd00383">
    <property type="entry name" value="trans_reg_C"/>
    <property type="match status" value="1"/>
</dbReference>
<dbReference type="Proteomes" id="UP000294927">
    <property type="component" value="Unassembled WGS sequence"/>
</dbReference>
<evidence type="ECO:0000313" key="11">
    <source>
        <dbReference type="Proteomes" id="UP000294927"/>
    </source>
</evidence>
<evidence type="ECO:0000256" key="7">
    <source>
        <dbReference type="PROSITE-ProRule" id="PRU01091"/>
    </source>
</evidence>
<dbReference type="EMBL" id="SOCP01000003">
    <property type="protein sequence ID" value="TDV55238.1"/>
    <property type="molecule type" value="Genomic_DNA"/>
</dbReference>
<evidence type="ECO:0000256" key="1">
    <source>
        <dbReference type="ARBA" id="ARBA00022553"/>
    </source>
</evidence>
<accession>A0A4R7VZY2</accession>
<feature type="modified residue" description="4-aspartylphosphate" evidence="6">
    <location>
        <position position="52"/>
    </location>
</feature>
<evidence type="ECO:0000256" key="6">
    <source>
        <dbReference type="PROSITE-ProRule" id="PRU00169"/>
    </source>
</evidence>
<dbReference type="SMART" id="SM00448">
    <property type="entry name" value="REC"/>
    <property type="match status" value="1"/>
</dbReference>
<dbReference type="Gene3D" id="1.10.10.10">
    <property type="entry name" value="Winged helix-like DNA-binding domain superfamily/Winged helix DNA-binding domain"/>
    <property type="match status" value="1"/>
</dbReference>
<dbReference type="GO" id="GO:0032993">
    <property type="term" value="C:protein-DNA complex"/>
    <property type="evidence" value="ECO:0007669"/>
    <property type="project" value="TreeGrafter"/>
</dbReference>
<dbReference type="RefSeq" id="WP_133902324.1">
    <property type="nucleotide sequence ID" value="NZ_SOCP01000003.1"/>
</dbReference>
<dbReference type="PROSITE" id="PS50110">
    <property type="entry name" value="RESPONSE_REGULATORY"/>
    <property type="match status" value="1"/>
</dbReference>
<reference evidence="10 11" key="1">
    <citation type="submission" date="2019-03" db="EMBL/GenBank/DDBJ databases">
        <title>Genomic Encyclopedia of Archaeal and Bacterial Type Strains, Phase II (KMG-II): from individual species to whole genera.</title>
        <authorList>
            <person name="Goeker M."/>
        </authorList>
    </citation>
    <scope>NUCLEOTIDE SEQUENCE [LARGE SCALE GENOMIC DNA]</scope>
    <source>
        <strain evidence="10 11">DSM 45499</strain>
    </source>
</reference>
<dbReference type="AlphaFoldDB" id="A0A4R7VZY2"/>
<comment type="caution">
    <text evidence="10">The sequence shown here is derived from an EMBL/GenBank/DDBJ whole genome shotgun (WGS) entry which is preliminary data.</text>
</comment>
<dbReference type="PANTHER" id="PTHR48111:SF4">
    <property type="entry name" value="DNA-BINDING DUAL TRANSCRIPTIONAL REGULATOR OMPR"/>
    <property type="match status" value="1"/>
</dbReference>
<dbReference type="Pfam" id="PF00486">
    <property type="entry name" value="Trans_reg_C"/>
    <property type="match status" value="1"/>
</dbReference>
<feature type="DNA-binding region" description="OmpR/PhoB-type" evidence="7">
    <location>
        <begin position="125"/>
        <end position="224"/>
    </location>
</feature>
<dbReference type="Gene3D" id="3.40.50.2300">
    <property type="match status" value="1"/>
</dbReference>
<keyword evidence="4 7" id="KW-0238">DNA-binding</keyword>
<sequence length="227" mass="24280">MAQVLVVEDDATIRSSIIRGLTDRGHAVVSAPTAMAGLEQAVSARPDVVVLDLGLPDLDGTAMLAMLRGVSDVPVVVATARDDESEIVAVLDAGADDYVVKPFGVAQLDARIRAVLRRRGGEQADPTATVGGLTVDPRSRQAVLDGRTLELTPREFDLLHYLAARAGEVVGKRELLTEVWQLPYGGADKTVDVHLSWLRRKLGETAQAPRYLHAVRGVGVRLAPPEV</sequence>
<keyword evidence="5" id="KW-0804">Transcription</keyword>
<dbReference type="OrthoDB" id="5243815at2"/>
<evidence type="ECO:0000256" key="5">
    <source>
        <dbReference type="ARBA" id="ARBA00023163"/>
    </source>
</evidence>
<proteinExistence type="predicted"/>
<keyword evidence="3" id="KW-0805">Transcription regulation</keyword>
<name>A0A4R7VZY2_9PSEU</name>
<evidence type="ECO:0000256" key="2">
    <source>
        <dbReference type="ARBA" id="ARBA00023012"/>
    </source>
</evidence>
<feature type="domain" description="OmpR/PhoB-type" evidence="9">
    <location>
        <begin position="125"/>
        <end position="224"/>
    </location>
</feature>